<dbReference type="NCBIfam" id="TIGR01123">
    <property type="entry name" value="ilvE_II"/>
    <property type="match status" value="1"/>
</dbReference>
<reference evidence="16 17" key="1">
    <citation type="submission" date="2016-11" db="EMBL/GenBank/DDBJ databases">
        <title>Description of two novel members of the family Erysipelotrichaceae: Ileibacterium lipovorans gen. nov., sp. nov. and Dubosiella newyorkensis, gen. nov., sp. nov.</title>
        <authorList>
            <person name="Cox L.M."/>
            <person name="Sohn J."/>
            <person name="Tyrrell K.L."/>
            <person name="Citron D.M."/>
            <person name="Lawson P.A."/>
            <person name="Patel N.B."/>
            <person name="Iizumi T."/>
            <person name="Perez-Perez G.I."/>
            <person name="Goldstein E.J."/>
            <person name="Blaser M.J."/>
        </authorList>
    </citation>
    <scope>NUCLEOTIDE SEQUENCE [LARGE SCALE GENOMIC DNA]</scope>
    <source>
        <strain evidence="16 17">NYU-BL-A3</strain>
    </source>
</reference>
<sequence>MEIKFEKRPVLKEKPQGPLGFGKYYTDYMFVTDYDEDQGGFHDARIIPFGPIEMDPASMVLHYAQETFEGLKAYKTDDGRILLFRPERNAARFANSNDRMSMPKVPEDMFVEAIEELVKIEKDWIPENEGESLYIRPYMFATEAQVGVHPAKSYKFMIILSPVGAYYPEGVNPIKIWVEDEYVRAAPGGTGFTKCGGNYAGSLKAQEKAEEQGYTQVLWLDGVNKKYVEEVGSMNVMFLIDGKIYTAPIEGTVLPGVTRDSMLNLLRDWGYEVHEEHLAIDDLMAAAKDGRLQEAFGTGTAAVISPIGELCYKGEKATINNFETGPLTQKLYDTLTGIQWGKLEDPFGWTREVVIEEA</sequence>
<feature type="modified residue" description="N6-(pyridoxal phosphate)lysine" evidence="15">
    <location>
        <position position="194"/>
    </location>
</feature>
<evidence type="ECO:0000313" key="17">
    <source>
        <dbReference type="Proteomes" id="UP000186341"/>
    </source>
</evidence>
<evidence type="ECO:0000256" key="10">
    <source>
        <dbReference type="ARBA" id="ARBA00022898"/>
    </source>
</evidence>
<keyword evidence="7 16" id="KW-0032">Aminotransferase</keyword>
<comment type="caution">
    <text evidence="16">The sequence shown here is derived from an EMBL/GenBank/DDBJ whole genome shotgun (WGS) entry which is preliminary data.</text>
</comment>
<dbReference type="EC" id="2.6.1.42" evidence="6"/>
<dbReference type="RefSeq" id="WP_075820981.1">
    <property type="nucleotide sequence ID" value="NZ_CAPNHH010000001.1"/>
</dbReference>
<dbReference type="EMBL" id="MPJW01000260">
    <property type="protein sequence ID" value="OLU36747.1"/>
    <property type="molecule type" value="Genomic_DNA"/>
</dbReference>
<dbReference type="GO" id="GO:0009098">
    <property type="term" value="P:L-leucine biosynthetic process"/>
    <property type="evidence" value="ECO:0007669"/>
    <property type="project" value="UniProtKB-UniPathway"/>
</dbReference>
<comment type="catalytic activity">
    <reaction evidence="13">
        <text>L-isoleucine + 2-oxoglutarate = (S)-3-methyl-2-oxopentanoate + L-glutamate</text>
        <dbReference type="Rhea" id="RHEA:24801"/>
        <dbReference type="ChEBI" id="CHEBI:16810"/>
        <dbReference type="ChEBI" id="CHEBI:29985"/>
        <dbReference type="ChEBI" id="CHEBI:35146"/>
        <dbReference type="ChEBI" id="CHEBI:58045"/>
        <dbReference type="EC" id="2.6.1.42"/>
    </reaction>
</comment>
<dbReference type="InterPro" id="IPR043132">
    <property type="entry name" value="BCAT-like_C"/>
</dbReference>
<dbReference type="SUPFAM" id="SSF56752">
    <property type="entry name" value="D-aminoacid aminotransferase-like PLP-dependent enzymes"/>
    <property type="match status" value="1"/>
</dbReference>
<comment type="pathway">
    <text evidence="2">Amino-acid biosynthesis; L-isoleucine biosynthesis; L-isoleucine from 2-oxobutanoate: step 4/4.</text>
</comment>
<dbReference type="UniPathway" id="UPA00049">
    <property type="reaction ID" value="UER00062"/>
</dbReference>
<name>A0A1U7ND20_9FIRM</name>
<dbReference type="UniPathway" id="UPA00047">
    <property type="reaction ID" value="UER00058"/>
</dbReference>
<evidence type="ECO:0000256" key="5">
    <source>
        <dbReference type="ARBA" id="ARBA00009320"/>
    </source>
</evidence>
<dbReference type="GeneID" id="82203840"/>
<dbReference type="Proteomes" id="UP000186341">
    <property type="component" value="Unassembled WGS sequence"/>
</dbReference>
<evidence type="ECO:0000256" key="14">
    <source>
        <dbReference type="ARBA" id="ARBA00049229"/>
    </source>
</evidence>
<keyword evidence="8" id="KW-0028">Amino-acid biosynthesis</keyword>
<dbReference type="GO" id="GO:0009099">
    <property type="term" value="P:L-valine biosynthetic process"/>
    <property type="evidence" value="ECO:0007669"/>
    <property type="project" value="UniProtKB-UniPathway"/>
</dbReference>
<comment type="pathway">
    <text evidence="3">Amino-acid biosynthesis; L-valine biosynthesis; L-valine from pyruvate: step 4/4.</text>
</comment>
<dbReference type="InterPro" id="IPR001544">
    <property type="entry name" value="Aminotrans_IV"/>
</dbReference>
<protein>
    <recommendedName>
        <fullName evidence="6">branched-chain-amino-acid transaminase</fullName>
        <ecNumber evidence="6">2.6.1.42</ecNumber>
    </recommendedName>
</protein>
<dbReference type="PANTHER" id="PTHR11825">
    <property type="entry name" value="SUBGROUP IIII AMINOTRANSFERASE"/>
    <property type="match status" value="1"/>
</dbReference>
<dbReference type="NCBIfam" id="NF009897">
    <property type="entry name" value="PRK13357.1"/>
    <property type="match status" value="1"/>
</dbReference>
<evidence type="ECO:0000256" key="13">
    <source>
        <dbReference type="ARBA" id="ARBA00048798"/>
    </source>
</evidence>
<organism evidence="16 17">
    <name type="scientific">Ileibacterium valens</name>
    <dbReference type="NCBI Taxonomy" id="1862668"/>
    <lineage>
        <taxon>Bacteria</taxon>
        <taxon>Bacillati</taxon>
        <taxon>Bacillota</taxon>
        <taxon>Erysipelotrichia</taxon>
        <taxon>Erysipelotrichales</taxon>
        <taxon>Erysipelotrichaceae</taxon>
        <taxon>Ileibacterium</taxon>
    </lineage>
</organism>
<keyword evidence="11" id="KW-0100">Branched-chain amino acid biosynthesis</keyword>
<evidence type="ECO:0000256" key="15">
    <source>
        <dbReference type="PIRSR" id="PIRSR006468-1"/>
    </source>
</evidence>
<evidence type="ECO:0000256" key="8">
    <source>
        <dbReference type="ARBA" id="ARBA00022605"/>
    </source>
</evidence>
<keyword evidence="9 16" id="KW-0808">Transferase</keyword>
<dbReference type="InterPro" id="IPR033939">
    <property type="entry name" value="BCAT_family"/>
</dbReference>
<evidence type="ECO:0000256" key="2">
    <source>
        <dbReference type="ARBA" id="ARBA00004824"/>
    </source>
</evidence>
<evidence type="ECO:0000256" key="1">
    <source>
        <dbReference type="ARBA" id="ARBA00001933"/>
    </source>
</evidence>
<dbReference type="OrthoDB" id="9804984at2"/>
<evidence type="ECO:0000256" key="6">
    <source>
        <dbReference type="ARBA" id="ARBA00013053"/>
    </source>
</evidence>
<dbReference type="InterPro" id="IPR036038">
    <property type="entry name" value="Aminotransferase-like"/>
</dbReference>
<dbReference type="Gene3D" id="3.20.10.10">
    <property type="entry name" value="D-amino Acid Aminotransferase, subunit A, domain 2"/>
    <property type="match status" value="1"/>
</dbReference>
<comment type="similarity">
    <text evidence="5">Belongs to the class-IV pyridoxal-phosphate-dependent aminotransferase family.</text>
</comment>
<dbReference type="CDD" id="cd01557">
    <property type="entry name" value="BCAT_beta_family"/>
    <property type="match status" value="1"/>
</dbReference>
<comment type="catalytic activity">
    <reaction evidence="12">
        <text>L-valine + 2-oxoglutarate = 3-methyl-2-oxobutanoate + L-glutamate</text>
        <dbReference type="Rhea" id="RHEA:24813"/>
        <dbReference type="ChEBI" id="CHEBI:11851"/>
        <dbReference type="ChEBI" id="CHEBI:16810"/>
        <dbReference type="ChEBI" id="CHEBI:29985"/>
        <dbReference type="ChEBI" id="CHEBI:57762"/>
        <dbReference type="EC" id="2.6.1.42"/>
    </reaction>
</comment>
<evidence type="ECO:0000256" key="3">
    <source>
        <dbReference type="ARBA" id="ARBA00004931"/>
    </source>
</evidence>
<dbReference type="PIRSF" id="PIRSF006468">
    <property type="entry name" value="BCAT1"/>
    <property type="match status" value="1"/>
</dbReference>
<dbReference type="AlphaFoldDB" id="A0A1U7ND20"/>
<comment type="cofactor">
    <cofactor evidence="1">
        <name>pyridoxal 5'-phosphate</name>
        <dbReference type="ChEBI" id="CHEBI:597326"/>
    </cofactor>
</comment>
<dbReference type="GO" id="GO:0004084">
    <property type="term" value="F:branched-chain-amino-acid transaminase activity"/>
    <property type="evidence" value="ECO:0007669"/>
    <property type="project" value="UniProtKB-EC"/>
</dbReference>
<proteinExistence type="inferred from homology"/>
<dbReference type="UniPathway" id="UPA00048">
    <property type="reaction ID" value="UER00073"/>
</dbReference>
<accession>A0A1U7ND20</accession>
<gene>
    <name evidence="16" type="ORF">BO222_11930</name>
</gene>
<evidence type="ECO:0000313" key="16">
    <source>
        <dbReference type="EMBL" id="OLU36747.1"/>
    </source>
</evidence>
<evidence type="ECO:0000256" key="9">
    <source>
        <dbReference type="ARBA" id="ARBA00022679"/>
    </source>
</evidence>
<comment type="catalytic activity">
    <reaction evidence="14">
        <text>L-leucine + 2-oxoglutarate = 4-methyl-2-oxopentanoate + L-glutamate</text>
        <dbReference type="Rhea" id="RHEA:18321"/>
        <dbReference type="ChEBI" id="CHEBI:16810"/>
        <dbReference type="ChEBI" id="CHEBI:17865"/>
        <dbReference type="ChEBI" id="CHEBI:29985"/>
        <dbReference type="ChEBI" id="CHEBI:57427"/>
        <dbReference type="EC" id="2.6.1.42"/>
    </reaction>
</comment>
<evidence type="ECO:0000256" key="4">
    <source>
        <dbReference type="ARBA" id="ARBA00005072"/>
    </source>
</evidence>
<dbReference type="Gene3D" id="3.30.470.10">
    <property type="match status" value="1"/>
</dbReference>
<keyword evidence="17" id="KW-1185">Reference proteome</keyword>
<dbReference type="GO" id="GO:0009097">
    <property type="term" value="P:isoleucine biosynthetic process"/>
    <property type="evidence" value="ECO:0007669"/>
    <property type="project" value="UniProtKB-UniPathway"/>
</dbReference>
<evidence type="ECO:0000256" key="11">
    <source>
        <dbReference type="ARBA" id="ARBA00023304"/>
    </source>
</evidence>
<comment type="pathway">
    <text evidence="4">Amino-acid biosynthesis; L-leucine biosynthesis; L-leucine from 3-methyl-2-oxobutanoate: step 4/4.</text>
</comment>
<evidence type="ECO:0000256" key="12">
    <source>
        <dbReference type="ARBA" id="ARBA00048212"/>
    </source>
</evidence>
<dbReference type="PANTHER" id="PTHR11825:SF44">
    <property type="entry name" value="BRANCHED-CHAIN-AMINO-ACID AMINOTRANSFERASE"/>
    <property type="match status" value="1"/>
</dbReference>
<dbReference type="InterPro" id="IPR005786">
    <property type="entry name" value="B_amino_transII"/>
</dbReference>
<dbReference type="Pfam" id="PF01063">
    <property type="entry name" value="Aminotran_4"/>
    <property type="match status" value="1"/>
</dbReference>
<keyword evidence="10" id="KW-0663">Pyridoxal phosphate</keyword>
<evidence type="ECO:0000256" key="7">
    <source>
        <dbReference type="ARBA" id="ARBA00022576"/>
    </source>
</evidence>
<dbReference type="InterPro" id="IPR043131">
    <property type="entry name" value="BCAT-like_N"/>
</dbReference>